<feature type="transmembrane region" description="Helical" evidence="6">
    <location>
        <begin position="61"/>
        <end position="84"/>
    </location>
</feature>
<feature type="transmembrane region" description="Helical" evidence="6">
    <location>
        <begin position="105"/>
        <end position="128"/>
    </location>
</feature>
<keyword evidence="3 6" id="KW-1133">Transmembrane helix</keyword>
<feature type="transmembrane region" description="Helical" evidence="6">
    <location>
        <begin position="322"/>
        <end position="349"/>
    </location>
</feature>
<dbReference type="Pfam" id="PF13520">
    <property type="entry name" value="AA_permease_2"/>
    <property type="match status" value="1"/>
</dbReference>
<gene>
    <name evidence="7" type="ORF">EV189_3358</name>
</gene>
<keyword evidence="4 6" id="KW-0472">Membrane</keyword>
<feature type="transmembrane region" description="Helical" evidence="6">
    <location>
        <begin position="464"/>
        <end position="480"/>
    </location>
</feature>
<dbReference type="AlphaFoldDB" id="A0A4Q7NGB2"/>
<evidence type="ECO:0000256" key="1">
    <source>
        <dbReference type="ARBA" id="ARBA00004141"/>
    </source>
</evidence>
<feature type="transmembrane region" description="Helical" evidence="6">
    <location>
        <begin position="178"/>
        <end position="197"/>
    </location>
</feature>
<evidence type="ECO:0000256" key="5">
    <source>
        <dbReference type="SAM" id="MobiDB-lite"/>
    </source>
</evidence>
<organism evidence="7 8">
    <name type="scientific">Motilibacter rhizosphaerae</name>
    <dbReference type="NCBI Taxonomy" id="598652"/>
    <lineage>
        <taxon>Bacteria</taxon>
        <taxon>Bacillati</taxon>
        <taxon>Actinomycetota</taxon>
        <taxon>Actinomycetes</taxon>
        <taxon>Motilibacterales</taxon>
        <taxon>Motilibacteraceae</taxon>
        <taxon>Motilibacter</taxon>
    </lineage>
</organism>
<comment type="caution">
    <text evidence="7">The sequence shown here is derived from an EMBL/GenBank/DDBJ whole genome shotgun (WGS) entry which is preliminary data.</text>
</comment>
<sequence length="691" mass="74940">MAVLPDLSKRLLLGRALRSDRLGETLLPKRIALPVFASDMLSSVAYATQEVLVLLAIGGLAYLYLLPWLALAVVLLLLVVVASYRQLVRAYPTGGGDYEVASKNIGRTAGLTVASALLVDYVLTVAVSVSSGVDNIISAFPGLDPHRVVLAVLFVLLLTSLNLRGLKESGAAFATPTYAFIVLVLALVGTGLLRTAFGSRPVAESAHYSIAPEVSHLSGFALVFFVLRAFSSGCTALTGVEAIANGVPAFKKPKIENARKTLLMMATLSITMFGGITALAVLSKVHYVDPLRACDLRGFDCKTDVQRTVIAQVGSAVFGENVLYYLLLAFAAAILILAANTAFNGFPLLGSVLAQDRFLPRQLHTRGDRLVFSNGILVLAGFAILLIVSFDASVTRLIQLYILGVFCSFTLGQTGMVRHWNRTIPLETDPAVRRTMRTSRIINAIGAACTGTVLVIVLVTKFLAGAWIVVVAMPVIFLLMRKINSHYESVSRELEPDPDEEVTLPARTHAMVLVSKIHKPTLRALNYARAVRPSTLEAVTVSVDPDETHALQTEWDRRGIPVPLKVLDSPFREITAPVVRYVRSVRRSSPRDVVAVYIPEYVVGHWWEQLLHNQSALRLKTRLLFTPGVMVISVPWQLRSSEELEARVIEAHKARVKAAIAAGVIAPPTRYPGEQPLVDAPADVPTLKSDA</sequence>
<dbReference type="RefSeq" id="WP_130494065.1">
    <property type="nucleotide sequence ID" value="NZ_SGXD01000004.1"/>
</dbReference>
<feature type="transmembrane region" description="Helical" evidence="6">
    <location>
        <begin position="441"/>
        <end position="458"/>
    </location>
</feature>
<dbReference type="EMBL" id="SGXD01000004">
    <property type="protein sequence ID" value="RZS82960.1"/>
    <property type="molecule type" value="Genomic_DNA"/>
</dbReference>
<feature type="transmembrane region" description="Helical" evidence="6">
    <location>
        <begin position="370"/>
        <end position="392"/>
    </location>
</feature>
<dbReference type="Gene3D" id="1.20.1740.10">
    <property type="entry name" value="Amino acid/polyamine transporter I"/>
    <property type="match status" value="1"/>
</dbReference>
<keyword evidence="8" id="KW-1185">Reference proteome</keyword>
<evidence type="ECO:0000256" key="6">
    <source>
        <dbReference type="SAM" id="Phobius"/>
    </source>
</evidence>
<evidence type="ECO:0000313" key="8">
    <source>
        <dbReference type="Proteomes" id="UP000293638"/>
    </source>
</evidence>
<dbReference type="PANTHER" id="PTHR47704">
    <property type="entry name" value="POTASSIUM TRANSPORTER KIMA"/>
    <property type="match status" value="1"/>
</dbReference>
<evidence type="ECO:0000313" key="7">
    <source>
        <dbReference type="EMBL" id="RZS82960.1"/>
    </source>
</evidence>
<evidence type="ECO:0000256" key="4">
    <source>
        <dbReference type="ARBA" id="ARBA00023136"/>
    </source>
</evidence>
<dbReference type="PANTHER" id="PTHR47704:SF1">
    <property type="entry name" value="POTASSIUM TRANSPORTER KIMA"/>
    <property type="match status" value="1"/>
</dbReference>
<feature type="transmembrane region" description="Helical" evidence="6">
    <location>
        <begin position="398"/>
        <end position="420"/>
    </location>
</feature>
<evidence type="ECO:0000256" key="2">
    <source>
        <dbReference type="ARBA" id="ARBA00022692"/>
    </source>
</evidence>
<evidence type="ECO:0000256" key="3">
    <source>
        <dbReference type="ARBA" id="ARBA00022989"/>
    </source>
</evidence>
<proteinExistence type="predicted"/>
<dbReference type="GO" id="GO:0016020">
    <property type="term" value="C:membrane"/>
    <property type="evidence" value="ECO:0007669"/>
    <property type="project" value="UniProtKB-SubCell"/>
</dbReference>
<dbReference type="InterPro" id="IPR002293">
    <property type="entry name" value="AA/rel_permease1"/>
</dbReference>
<reference evidence="7 8" key="1">
    <citation type="submission" date="2019-02" db="EMBL/GenBank/DDBJ databases">
        <title>Genomic Encyclopedia of Type Strains, Phase IV (KMG-IV): sequencing the most valuable type-strain genomes for metagenomic binning, comparative biology and taxonomic classification.</title>
        <authorList>
            <person name="Goeker M."/>
        </authorList>
    </citation>
    <scope>NUCLEOTIDE SEQUENCE [LARGE SCALE GENOMIC DNA]</scope>
    <source>
        <strain evidence="7 8">DSM 45622</strain>
    </source>
</reference>
<feature type="transmembrane region" description="Helical" evidence="6">
    <location>
        <begin position="217"/>
        <end position="240"/>
    </location>
</feature>
<feature type="transmembrane region" description="Helical" evidence="6">
    <location>
        <begin position="148"/>
        <end position="166"/>
    </location>
</feature>
<accession>A0A4Q7NGB2</accession>
<keyword evidence="2 6" id="KW-0812">Transmembrane</keyword>
<feature type="transmembrane region" description="Helical" evidence="6">
    <location>
        <begin position="261"/>
        <end position="282"/>
    </location>
</feature>
<dbReference type="Proteomes" id="UP000293638">
    <property type="component" value="Unassembled WGS sequence"/>
</dbReference>
<feature type="region of interest" description="Disordered" evidence="5">
    <location>
        <begin position="672"/>
        <end position="691"/>
    </location>
</feature>
<comment type="subcellular location">
    <subcellularLocation>
        <location evidence="1">Membrane</location>
        <topology evidence="1">Multi-pass membrane protein</topology>
    </subcellularLocation>
</comment>
<dbReference type="InterPro" id="IPR053153">
    <property type="entry name" value="APC_K+_Transporter"/>
</dbReference>
<protein>
    <submittedName>
        <fullName evidence="7">Amino acid/polyamine/organocation transporter (APC superfamily)</fullName>
    </submittedName>
</protein>
<name>A0A4Q7NGB2_9ACTN</name>
<dbReference type="GO" id="GO:0022857">
    <property type="term" value="F:transmembrane transporter activity"/>
    <property type="evidence" value="ECO:0007669"/>
    <property type="project" value="InterPro"/>
</dbReference>
<dbReference type="OrthoDB" id="9759676at2"/>